<name>A0A1Y4ILR3_PARDI</name>
<accession>A0A1Y4ILR3</accession>
<sequence>MSQQRQHTSYTTSHQVSYRRNTHTAFSIEVLARYLSVLHANQTCAKANQESAIADLRNLMKHNPDLLAELKEACYKPHNKTFTPKQTGIIVHYLGEP</sequence>
<dbReference type="EMBL" id="NFJX01000003">
    <property type="protein sequence ID" value="OUP21183.1"/>
    <property type="molecule type" value="Genomic_DNA"/>
</dbReference>
<protein>
    <recommendedName>
        <fullName evidence="3">DUF4248 domain-containing protein</fullName>
    </recommendedName>
</protein>
<dbReference type="Proteomes" id="UP000195950">
    <property type="component" value="Unassembled WGS sequence"/>
</dbReference>
<dbReference type="InterPro" id="IPR025342">
    <property type="entry name" value="DUF4248"/>
</dbReference>
<reference evidence="2" key="1">
    <citation type="submission" date="2017-04" db="EMBL/GenBank/DDBJ databases">
        <title>Function of individual gut microbiota members based on whole genome sequencing of pure cultures obtained from chicken caecum.</title>
        <authorList>
            <person name="Medvecky M."/>
            <person name="Cejkova D."/>
            <person name="Polansky O."/>
            <person name="Karasova D."/>
            <person name="Kubasova T."/>
            <person name="Cizek A."/>
            <person name="Rychlik I."/>
        </authorList>
    </citation>
    <scope>NUCLEOTIDE SEQUENCE [LARGE SCALE GENOMIC DNA]</scope>
    <source>
        <strain evidence="2">An199</strain>
    </source>
</reference>
<dbReference type="AlphaFoldDB" id="A0A1Y4ILR3"/>
<gene>
    <name evidence="1" type="ORF">B5F32_05080</name>
</gene>
<evidence type="ECO:0008006" key="3">
    <source>
        <dbReference type="Google" id="ProtNLM"/>
    </source>
</evidence>
<organism evidence="1 2">
    <name type="scientific">Parabacteroides distasonis</name>
    <dbReference type="NCBI Taxonomy" id="823"/>
    <lineage>
        <taxon>Bacteria</taxon>
        <taxon>Pseudomonadati</taxon>
        <taxon>Bacteroidota</taxon>
        <taxon>Bacteroidia</taxon>
        <taxon>Bacteroidales</taxon>
        <taxon>Tannerellaceae</taxon>
        <taxon>Parabacteroides</taxon>
    </lineage>
</organism>
<evidence type="ECO:0000313" key="2">
    <source>
        <dbReference type="Proteomes" id="UP000195950"/>
    </source>
</evidence>
<dbReference type="Pfam" id="PF14053">
    <property type="entry name" value="DUF4248"/>
    <property type="match status" value="1"/>
</dbReference>
<evidence type="ECO:0000313" key="1">
    <source>
        <dbReference type="EMBL" id="OUP21183.1"/>
    </source>
</evidence>
<proteinExistence type="predicted"/>
<comment type="caution">
    <text evidence="1">The sequence shown here is derived from an EMBL/GenBank/DDBJ whole genome shotgun (WGS) entry which is preliminary data.</text>
</comment>